<dbReference type="PANTHER" id="PTHR31297">
    <property type="entry name" value="GLUCAN ENDO-1,6-BETA-GLUCOSIDASE B"/>
    <property type="match status" value="1"/>
</dbReference>
<dbReference type="GO" id="GO:0009986">
    <property type="term" value="C:cell surface"/>
    <property type="evidence" value="ECO:0007669"/>
    <property type="project" value="TreeGrafter"/>
</dbReference>
<dbReference type="PANTHER" id="PTHR31297:SF43">
    <property type="entry name" value="GLUCAN 1,3-BETA-GLUCOSIDASE 3"/>
    <property type="match status" value="1"/>
</dbReference>
<dbReference type="InterPro" id="IPR001547">
    <property type="entry name" value="Glyco_hydro_5"/>
</dbReference>
<evidence type="ECO:0000313" key="8">
    <source>
        <dbReference type="EMBL" id="KAK2625395.1"/>
    </source>
</evidence>
<dbReference type="GO" id="GO:0005737">
    <property type="term" value="C:cytoplasm"/>
    <property type="evidence" value="ECO:0007669"/>
    <property type="project" value="UniProtKB-ARBA"/>
</dbReference>
<feature type="domain" description="Glycoside hydrolase family 5" evidence="7">
    <location>
        <begin position="99"/>
        <end position="345"/>
    </location>
</feature>
<dbReference type="GO" id="GO:0009251">
    <property type="term" value="P:glucan catabolic process"/>
    <property type="evidence" value="ECO:0007669"/>
    <property type="project" value="TreeGrafter"/>
</dbReference>
<keyword evidence="2 5" id="KW-0378">Hydrolase</keyword>
<proteinExistence type="inferred from homology"/>
<comment type="similarity">
    <text evidence="1 5">Belongs to the glycosyl hydrolase 5 (cellulase A) family.</text>
</comment>
<dbReference type="Pfam" id="PF00150">
    <property type="entry name" value="Cellulase"/>
    <property type="match status" value="1"/>
</dbReference>
<evidence type="ECO:0000256" key="5">
    <source>
        <dbReference type="RuleBase" id="RU361153"/>
    </source>
</evidence>
<evidence type="ECO:0000256" key="3">
    <source>
        <dbReference type="ARBA" id="ARBA00023295"/>
    </source>
</evidence>
<dbReference type="FunFam" id="3.20.20.80:FF:000100">
    <property type="entry name" value="Glycoside hydrolase superfamily"/>
    <property type="match status" value="1"/>
</dbReference>
<evidence type="ECO:0000256" key="4">
    <source>
        <dbReference type="ARBA" id="ARBA00023316"/>
    </source>
</evidence>
<evidence type="ECO:0000256" key="2">
    <source>
        <dbReference type="ARBA" id="ARBA00022801"/>
    </source>
</evidence>
<sequence>MRKFLDKAKAAFDEFSDSPSSGFPPKTISQPDQPSTLRPPSPQDLLRYRFHWGTNLGSIFVLERWLSGSMFVSSASGDSELAAVTAAVEEFGIDGAREKWEAHWRDAVSEQDLEWLAREAKCTSLRLPIGYFTLGPEWCRGTPFAGVGGVYANAWGAVRDLVARARSWGIGVLIDFHLVYGGANGEAHGSVTGQADLWDSRGHRDSCKQALGWIASQVGGMDGVVGVQAINEATHHAVRMYEFYEDVIREIARWDENIPVYVSDAWDLKTALDWTTSRRLFTGVPSNPVLIDTHRYYTFSDEDRNQDPRQIIGRIGAELSELDGRKGDLSNKGEAQVVIGEWSCVLDGQTWGRVRPEEKDGLVTQFGRSQSQKWQQRSGGSYFWTYKMDWMDGGEWGFAEQTKKQNIVPPHYLALPAHEVRHRIQNAETQRQQMANSARQTHDTYWNSTAPGKQFQHQLYSDGWNIGFSDAQEFFGMRSKGALGPKAAGEGGDRIGCLEIWVKKRLLESGHRGEFVWEWEQGFRAGVEGFNQCVGI</sequence>
<accession>A0AAD9WBG2</accession>
<dbReference type="EMBL" id="JAUBYV010000007">
    <property type="protein sequence ID" value="KAK2625395.1"/>
    <property type="molecule type" value="Genomic_DNA"/>
</dbReference>
<keyword evidence="3 5" id="KW-0326">Glycosidase</keyword>
<dbReference type="Proteomes" id="UP001285354">
    <property type="component" value="Unassembled WGS sequence"/>
</dbReference>
<dbReference type="GO" id="GO:0046557">
    <property type="term" value="F:glucan endo-1,6-beta-glucosidase activity"/>
    <property type="evidence" value="ECO:0007669"/>
    <property type="project" value="TreeGrafter"/>
</dbReference>
<dbReference type="InterPro" id="IPR017853">
    <property type="entry name" value="GH"/>
</dbReference>
<dbReference type="SUPFAM" id="SSF51445">
    <property type="entry name" value="(Trans)glycosidases"/>
    <property type="match status" value="1"/>
</dbReference>
<reference evidence="8" key="1">
    <citation type="submission" date="2023-06" db="EMBL/GenBank/DDBJ databases">
        <title>Draft genome of Marssonina rosae.</title>
        <authorList>
            <person name="Cheng Q."/>
        </authorList>
    </citation>
    <scope>NUCLEOTIDE SEQUENCE</scope>
    <source>
        <strain evidence="8">R4</strain>
    </source>
</reference>
<dbReference type="Gene3D" id="3.20.20.80">
    <property type="entry name" value="Glycosidases"/>
    <property type="match status" value="1"/>
</dbReference>
<dbReference type="GO" id="GO:0071555">
    <property type="term" value="P:cell wall organization"/>
    <property type="evidence" value="ECO:0007669"/>
    <property type="project" value="UniProtKB-KW"/>
</dbReference>
<dbReference type="InterPro" id="IPR050386">
    <property type="entry name" value="Glycosyl_hydrolase_5"/>
</dbReference>
<dbReference type="AlphaFoldDB" id="A0AAD9WBG2"/>
<feature type="compositionally biased region" description="Polar residues" evidence="6">
    <location>
        <begin position="17"/>
        <end position="36"/>
    </location>
</feature>
<evidence type="ECO:0000313" key="9">
    <source>
        <dbReference type="Proteomes" id="UP001285354"/>
    </source>
</evidence>
<dbReference type="GO" id="GO:0005576">
    <property type="term" value="C:extracellular region"/>
    <property type="evidence" value="ECO:0007669"/>
    <property type="project" value="TreeGrafter"/>
</dbReference>
<organism evidence="8 9">
    <name type="scientific">Diplocarpon rosae</name>
    <dbReference type="NCBI Taxonomy" id="946125"/>
    <lineage>
        <taxon>Eukaryota</taxon>
        <taxon>Fungi</taxon>
        <taxon>Dikarya</taxon>
        <taxon>Ascomycota</taxon>
        <taxon>Pezizomycotina</taxon>
        <taxon>Leotiomycetes</taxon>
        <taxon>Helotiales</taxon>
        <taxon>Drepanopezizaceae</taxon>
        <taxon>Diplocarpon</taxon>
    </lineage>
</organism>
<name>A0AAD9WBG2_9HELO</name>
<protein>
    <recommendedName>
        <fullName evidence="7">Glycoside hydrolase family 5 domain-containing protein</fullName>
    </recommendedName>
</protein>
<keyword evidence="9" id="KW-1185">Reference proteome</keyword>
<gene>
    <name evidence="8" type="ORF">QTJ16_004707</name>
</gene>
<evidence type="ECO:0000256" key="6">
    <source>
        <dbReference type="SAM" id="MobiDB-lite"/>
    </source>
</evidence>
<feature type="region of interest" description="Disordered" evidence="6">
    <location>
        <begin position="14"/>
        <end position="39"/>
    </location>
</feature>
<keyword evidence="4" id="KW-0961">Cell wall biogenesis/degradation</keyword>
<evidence type="ECO:0000256" key="1">
    <source>
        <dbReference type="ARBA" id="ARBA00005641"/>
    </source>
</evidence>
<evidence type="ECO:0000259" key="7">
    <source>
        <dbReference type="Pfam" id="PF00150"/>
    </source>
</evidence>
<comment type="caution">
    <text evidence="8">The sequence shown here is derived from an EMBL/GenBank/DDBJ whole genome shotgun (WGS) entry which is preliminary data.</text>
</comment>